<keyword evidence="2" id="KW-1185">Reference proteome</keyword>
<dbReference type="RefSeq" id="WP_101894476.1">
    <property type="nucleotide sequence ID" value="NZ_CP022684.1"/>
</dbReference>
<gene>
    <name evidence="1" type="ORF">Kalk_11965</name>
</gene>
<dbReference type="AlphaFoldDB" id="A0A2K9LLJ3"/>
<dbReference type="OrthoDB" id="6198757at2"/>
<protein>
    <submittedName>
        <fullName evidence="1">Uncharacterized protein</fullName>
    </submittedName>
</protein>
<reference evidence="2" key="1">
    <citation type="submission" date="2017-08" db="EMBL/GenBank/DDBJ databases">
        <title>Direct submision.</title>
        <authorList>
            <person name="Kim S.-J."/>
            <person name="Rhee S.-K."/>
        </authorList>
    </citation>
    <scope>NUCLEOTIDE SEQUENCE [LARGE SCALE GENOMIC DNA]</scope>
    <source>
        <strain evidence="2">GI5</strain>
    </source>
</reference>
<dbReference type="EMBL" id="CP022684">
    <property type="protein sequence ID" value="AUM13097.1"/>
    <property type="molecule type" value="Genomic_DNA"/>
</dbReference>
<name>A0A2K9LLJ3_9GAMM</name>
<sequence length="101" mass="11634">MISYRYEKEQQIALYLAEALCDAEALSIIRAGVVENSQQALHLAQFFWRAVDELVKCSESNTEICGETNLQEWSELLMATFRSYLRNNGYTEEWDKASDDA</sequence>
<evidence type="ECO:0000313" key="1">
    <source>
        <dbReference type="EMBL" id="AUM13097.1"/>
    </source>
</evidence>
<evidence type="ECO:0000313" key="2">
    <source>
        <dbReference type="Proteomes" id="UP000235116"/>
    </source>
</evidence>
<accession>A0A2K9LLJ3</accession>
<proteinExistence type="predicted"/>
<dbReference type="Proteomes" id="UP000235116">
    <property type="component" value="Chromosome"/>
</dbReference>
<organism evidence="1 2">
    <name type="scientific">Ketobacter alkanivorans</name>
    <dbReference type="NCBI Taxonomy" id="1917421"/>
    <lineage>
        <taxon>Bacteria</taxon>
        <taxon>Pseudomonadati</taxon>
        <taxon>Pseudomonadota</taxon>
        <taxon>Gammaproteobacteria</taxon>
        <taxon>Pseudomonadales</taxon>
        <taxon>Ketobacteraceae</taxon>
        <taxon>Ketobacter</taxon>
    </lineage>
</organism>
<dbReference type="KEGG" id="kak:Kalk_11965"/>